<organism evidence="2 3">
    <name type="scientific">Tritrichomonas musculus</name>
    <dbReference type="NCBI Taxonomy" id="1915356"/>
    <lineage>
        <taxon>Eukaryota</taxon>
        <taxon>Metamonada</taxon>
        <taxon>Parabasalia</taxon>
        <taxon>Tritrichomonadida</taxon>
        <taxon>Tritrichomonadidae</taxon>
        <taxon>Tritrichomonas</taxon>
    </lineage>
</organism>
<evidence type="ECO:0000313" key="3">
    <source>
        <dbReference type="Proteomes" id="UP001470230"/>
    </source>
</evidence>
<proteinExistence type="predicted"/>
<dbReference type="Proteomes" id="UP001470230">
    <property type="component" value="Unassembled WGS sequence"/>
</dbReference>
<dbReference type="InterPro" id="IPR011989">
    <property type="entry name" value="ARM-like"/>
</dbReference>
<name>A0ABR2JDN2_9EUKA</name>
<dbReference type="InterPro" id="IPR002554">
    <property type="entry name" value="PP2A_B56"/>
</dbReference>
<feature type="compositionally biased region" description="Basic and acidic residues" evidence="1">
    <location>
        <begin position="588"/>
        <end position="601"/>
    </location>
</feature>
<comment type="caution">
    <text evidence="2">The sequence shown here is derived from an EMBL/GenBank/DDBJ whole genome shotgun (WGS) entry which is preliminary data.</text>
</comment>
<protein>
    <recommendedName>
        <fullName evidence="4">Phosphoprotein phosphatase</fullName>
    </recommendedName>
</protein>
<dbReference type="InterPro" id="IPR016024">
    <property type="entry name" value="ARM-type_fold"/>
</dbReference>
<dbReference type="SUPFAM" id="SSF48371">
    <property type="entry name" value="ARM repeat"/>
    <property type="match status" value="1"/>
</dbReference>
<evidence type="ECO:0008006" key="4">
    <source>
        <dbReference type="Google" id="ProtNLM"/>
    </source>
</evidence>
<dbReference type="PANTHER" id="PTHR10257:SF3">
    <property type="entry name" value="SERINE_THREONINE-PROTEIN PHOSPHATASE 2A 56 KDA REGULATORY SUBUNIT GAMMA ISOFORM"/>
    <property type="match status" value="1"/>
</dbReference>
<evidence type="ECO:0000256" key="1">
    <source>
        <dbReference type="SAM" id="MobiDB-lite"/>
    </source>
</evidence>
<feature type="region of interest" description="Disordered" evidence="1">
    <location>
        <begin position="583"/>
        <end position="612"/>
    </location>
</feature>
<accession>A0ABR2JDN2</accession>
<dbReference type="PANTHER" id="PTHR10257">
    <property type="entry name" value="SERINE/THREONINE PROTEIN PHOSPHATASE 2A PP2A REGULATORY SUBUNIT B"/>
    <property type="match status" value="1"/>
</dbReference>
<reference evidence="2 3" key="1">
    <citation type="submission" date="2024-04" db="EMBL/GenBank/DDBJ databases">
        <title>Tritrichomonas musculus Genome.</title>
        <authorList>
            <person name="Alves-Ferreira E."/>
            <person name="Grigg M."/>
            <person name="Lorenzi H."/>
            <person name="Galac M."/>
        </authorList>
    </citation>
    <scope>NUCLEOTIDE SEQUENCE [LARGE SCALE GENOMIC DNA]</scope>
    <source>
        <strain evidence="2 3">EAF2021</strain>
    </source>
</reference>
<dbReference type="EMBL" id="JAPFFF010000012">
    <property type="protein sequence ID" value="KAK8875865.1"/>
    <property type="molecule type" value="Genomic_DNA"/>
</dbReference>
<dbReference type="Gene3D" id="1.25.10.10">
    <property type="entry name" value="Leucine-rich Repeat Variant"/>
    <property type="match status" value="1"/>
</dbReference>
<dbReference type="Pfam" id="PF01603">
    <property type="entry name" value="B56"/>
    <property type="match status" value="1"/>
</dbReference>
<gene>
    <name evidence="2" type="ORF">M9Y10_006040</name>
</gene>
<evidence type="ECO:0000313" key="2">
    <source>
        <dbReference type="EMBL" id="KAK8875865.1"/>
    </source>
</evidence>
<sequence length="612" mass="70451">MIPHDHAYHSSAINTIFNRPSSKVCVPIAKPNLSSNKIPFGPVNKSHPGVQKGSSKLFGFHRSTLPTIPKNLLEKNEFNAEQQTGSEQNFDTICDLINQVKLSRGKYIPDYMLKSSQQLKLSNNSNVSPILSSHLPSNSLQKSLSINTYFSSPPSLNEDSLHLSMHEPKKESNSNELPIQKLYNLLNQNHISSRFTEKVLLLIIEMIKRNLLLPVPEVPKQYVYCDQIAKLTLQNWPELEFLHKIVFILINEVDNSVFSTFLKSDFIRSLFNILNSPDHKEQSSIESMITLITEKYPETLEKVYNESLSRIVHHIHDDIEGKTTYFCVSSCLKFILNYFKQPISNVTSPEIFEFKIFPLFSSYFLSEFYQNLNLICTMFYGLFDNLSSSSLRYLLSHWPETHTSKQIVYVRHISVIVQDMSSEKLKPFLKPLLKRFEKCLHSSNFKIIAAALQDITNPSFLFQFSSFSEKVISSLYPSLSNLIDYWHPDVRNKIEPAIDFLSQMNPSYFESLTKKNSFHRKNILDENLMKSESIQKEWREVAALATKTLGKDAIAKFNKKLTELKKIDIIELELIDAKCENNETVGSENDKINDKIKKSQKETVPNKNVEEK</sequence>
<keyword evidence="3" id="KW-1185">Reference proteome</keyword>